<evidence type="ECO:0000313" key="3">
    <source>
        <dbReference type="EnsemblFungi" id="MAPG_07353T0"/>
    </source>
</evidence>
<keyword evidence="4" id="KW-1185">Reference proteome</keyword>
<dbReference type="EnsemblFungi" id="MAPG_07353T0">
    <property type="protein sequence ID" value="MAPG_07353T0"/>
    <property type="gene ID" value="MAPG_07353"/>
</dbReference>
<feature type="compositionally biased region" description="Low complexity" evidence="1">
    <location>
        <begin position="211"/>
        <end position="220"/>
    </location>
</feature>
<protein>
    <submittedName>
        <fullName evidence="2 3">Uncharacterized protein</fullName>
    </submittedName>
</protein>
<dbReference type="Proteomes" id="UP000011715">
    <property type="component" value="Unassembled WGS sequence"/>
</dbReference>
<dbReference type="EMBL" id="GL876971">
    <property type="protein sequence ID" value="KLU88366.1"/>
    <property type="molecule type" value="Genomic_DNA"/>
</dbReference>
<reference evidence="2" key="2">
    <citation type="submission" date="2010-05" db="EMBL/GenBank/DDBJ databases">
        <title>The Genome Sequence of Magnaporthe poae strain ATCC 64411.</title>
        <authorList>
            <consortium name="The Broad Institute Genome Sequencing Platform"/>
            <consortium name="Broad Institute Genome Sequencing Center for Infectious Disease"/>
            <person name="Ma L.-J."/>
            <person name="Dead R."/>
            <person name="Young S."/>
            <person name="Zeng Q."/>
            <person name="Koehrsen M."/>
            <person name="Alvarado L."/>
            <person name="Berlin A."/>
            <person name="Chapman S.B."/>
            <person name="Chen Z."/>
            <person name="Freedman E."/>
            <person name="Gellesch M."/>
            <person name="Goldberg J."/>
            <person name="Griggs A."/>
            <person name="Gujja S."/>
            <person name="Heilman E.R."/>
            <person name="Heiman D."/>
            <person name="Hepburn T."/>
            <person name="Howarth C."/>
            <person name="Jen D."/>
            <person name="Larson L."/>
            <person name="Mehta T."/>
            <person name="Neiman D."/>
            <person name="Pearson M."/>
            <person name="Roberts A."/>
            <person name="Saif S."/>
            <person name="Shea T."/>
            <person name="Shenoy N."/>
            <person name="Sisk P."/>
            <person name="Stolte C."/>
            <person name="Sykes S."/>
            <person name="Walk T."/>
            <person name="White J."/>
            <person name="Yandava C."/>
            <person name="Haas B."/>
            <person name="Nusbaum C."/>
            <person name="Birren B."/>
        </authorList>
    </citation>
    <scope>NUCLEOTIDE SEQUENCE</scope>
    <source>
        <strain evidence="2">ATCC 64411</strain>
    </source>
</reference>
<dbReference type="VEuPathDB" id="FungiDB:MAPG_07353"/>
<proteinExistence type="predicted"/>
<feature type="region of interest" description="Disordered" evidence="1">
    <location>
        <begin position="1"/>
        <end position="268"/>
    </location>
</feature>
<evidence type="ECO:0000256" key="1">
    <source>
        <dbReference type="SAM" id="MobiDB-lite"/>
    </source>
</evidence>
<reference evidence="3" key="4">
    <citation type="journal article" date="2015" name="G3 (Bethesda)">
        <title>Genome sequences of three phytopathogenic species of the Magnaporthaceae family of fungi.</title>
        <authorList>
            <person name="Okagaki L.H."/>
            <person name="Nunes C.C."/>
            <person name="Sailsbery J."/>
            <person name="Clay B."/>
            <person name="Brown D."/>
            <person name="John T."/>
            <person name="Oh Y."/>
            <person name="Young N."/>
            <person name="Fitzgerald M."/>
            <person name="Haas B.J."/>
            <person name="Zeng Q."/>
            <person name="Young S."/>
            <person name="Adiconis X."/>
            <person name="Fan L."/>
            <person name="Levin J.Z."/>
            <person name="Mitchell T.K."/>
            <person name="Okubara P.A."/>
            <person name="Farman M.L."/>
            <person name="Kohn L.M."/>
            <person name="Birren B."/>
            <person name="Ma L.-J."/>
            <person name="Dean R.A."/>
        </authorList>
    </citation>
    <scope>NUCLEOTIDE SEQUENCE</scope>
    <source>
        <strain evidence="3">ATCC 64411 / 73-15</strain>
    </source>
</reference>
<organism evidence="3 4">
    <name type="scientific">Magnaporthiopsis poae (strain ATCC 64411 / 73-15)</name>
    <name type="common">Kentucky bluegrass fungus</name>
    <name type="synonym">Magnaporthe poae</name>
    <dbReference type="NCBI Taxonomy" id="644358"/>
    <lineage>
        <taxon>Eukaryota</taxon>
        <taxon>Fungi</taxon>
        <taxon>Dikarya</taxon>
        <taxon>Ascomycota</taxon>
        <taxon>Pezizomycotina</taxon>
        <taxon>Sordariomycetes</taxon>
        <taxon>Sordariomycetidae</taxon>
        <taxon>Magnaporthales</taxon>
        <taxon>Magnaporthaceae</taxon>
        <taxon>Magnaporthiopsis</taxon>
    </lineage>
</organism>
<dbReference type="AlphaFoldDB" id="A0A0C4E4G0"/>
<gene>
    <name evidence="2" type="ORF">MAPG_07353</name>
</gene>
<feature type="compositionally biased region" description="Low complexity" evidence="1">
    <location>
        <begin position="28"/>
        <end position="77"/>
    </location>
</feature>
<dbReference type="EMBL" id="ADBL01001776">
    <property type="status" value="NOT_ANNOTATED_CDS"/>
    <property type="molecule type" value="Genomic_DNA"/>
</dbReference>
<sequence length="268" mass="27984">MEIVAGILEERREGGEDEDEDGNREGFELAIPPAGTAPSATTAVTGTAATATRAPMIRPLSSSGSEASSSSGDNESSPPILQRNFDVENGPTKAATATNPSVPAGRPTRSRSHCVSVSMPTRPTSLPANGRLSNPANAAAFRPRPPQQQPVPEESETSSSGTSSEEDDEGESEEEEEDGNEDEGNNDEDEDDSDTMEDTDSPPAPVPVPVPVTATGARPAPSHDGGVAAIPDGSRKRSCTESSLVRDAAAVQSRSDRKRVRPLIEEIE</sequence>
<name>A0A0C4E4G0_MAGP6</name>
<evidence type="ECO:0000313" key="2">
    <source>
        <dbReference type="EMBL" id="KLU88366.1"/>
    </source>
</evidence>
<reference evidence="2" key="3">
    <citation type="submission" date="2011-03" db="EMBL/GenBank/DDBJ databases">
        <title>Annotation of Magnaporthe poae ATCC 64411.</title>
        <authorList>
            <person name="Ma L.-J."/>
            <person name="Dead R."/>
            <person name="Young S.K."/>
            <person name="Zeng Q."/>
            <person name="Gargeya S."/>
            <person name="Fitzgerald M."/>
            <person name="Haas B."/>
            <person name="Abouelleil A."/>
            <person name="Alvarado L."/>
            <person name="Arachchi H.M."/>
            <person name="Berlin A."/>
            <person name="Brown A."/>
            <person name="Chapman S.B."/>
            <person name="Chen Z."/>
            <person name="Dunbar C."/>
            <person name="Freedman E."/>
            <person name="Gearin G."/>
            <person name="Gellesch M."/>
            <person name="Goldberg J."/>
            <person name="Griggs A."/>
            <person name="Gujja S."/>
            <person name="Heiman D."/>
            <person name="Howarth C."/>
            <person name="Larson L."/>
            <person name="Lui A."/>
            <person name="MacDonald P.J.P."/>
            <person name="Mehta T."/>
            <person name="Montmayeur A."/>
            <person name="Murphy C."/>
            <person name="Neiman D."/>
            <person name="Pearson M."/>
            <person name="Priest M."/>
            <person name="Roberts A."/>
            <person name="Saif S."/>
            <person name="Shea T."/>
            <person name="Shenoy N."/>
            <person name="Sisk P."/>
            <person name="Stolte C."/>
            <person name="Sykes S."/>
            <person name="Yandava C."/>
            <person name="Wortman J."/>
            <person name="Nusbaum C."/>
            <person name="Birren B."/>
        </authorList>
    </citation>
    <scope>NUCLEOTIDE SEQUENCE</scope>
    <source>
        <strain evidence="2">ATCC 64411</strain>
    </source>
</reference>
<feature type="compositionally biased region" description="Polar residues" evidence="1">
    <location>
        <begin position="113"/>
        <end position="127"/>
    </location>
</feature>
<feature type="compositionally biased region" description="Acidic residues" evidence="1">
    <location>
        <begin position="164"/>
        <end position="200"/>
    </location>
</feature>
<reference evidence="4" key="1">
    <citation type="submission" date="2010-05" db="EMBL/GenBank/DDBJ databases">
        <title>The genome sequence of Magnaporthe poae strain ATCC 64411.</title>
        <authorList>
            <person name="Ma L.-J."/>
            <person name="Dead R."/>
            <person name="Young S."/>
            <person name="Zeng Q."/>
            <person name="Koehrsen M."/>
            <person name="Alvarado L."/>
            <person name="Berlin A."/>
            <person name="Chapman S.B."/>
            <person name="Chen Z."/>
            <person name="Freedman E."/>
            <person name="Gellesch M."/>
            <person name="Goldberg J."/>
            <person name="Griggs A."/>
            <person name="Gujja S."/>
            <person name="Heilman E.R."/>
            <person name="Heiman D."/>
            <person name="Hepburn T."/>
            <person name="Howarth C."/>
            <person name="Jen D."/>
            <person name="Larson L."/>
            <person name="Mehta T."/>
            <person name="Neiman D."/>
            <person name="Pearson M."/>
            <person name="Roberts A."/>
            <person name="Saif S."/>
            <person name="Shea T."/>
            <person name="Shenoy N."/>
            <person name="Sisk P."/>
            <person name="Stolte C."/>
            <person name="Sykes S."/>
            <person name="Walk T."/>
            <person name="White J."/>
            <person name="Yandava C."/>
            <person name="Haas B."/>
            <person name="Nusbaum C."/>
            <person name="Birren B."/>
        </authorList>
    </citation>
    <scope>NUCLEOTIDE SEQUENCE [LARGE SCALE GENOMIC DNA]</scope>
    <source>
        <strain evidence="4">ATCC 64411 / 73-15</strain>
    </source>
</reference>
<reference evidence="3" key="5">
    <citation type="submission" date="2015-06" db="UniProtKB">
        <authorList>
            <consortium name="EnsemblFungi"/>
        </authorList>
    </citation>
    <scope>IDENTIFICATION</scope>
    <source>
        <strain evidence="3">ATCC 64411</strain>
    </source>
</reference>
<accession>A0A0C4E4G0</accession>
<evidence type="ECO:0000313" key="4">
    <source>
        <dbReference type="Proteomes" id="UP000011715"/>
    </source>
</evidence>